<organism evidence="1 2">
    <name type="scientific">Compostibacillus humi</name>
    <dbReference type="NCBI Taxonomy" id="1245525"/>
    <lineage>
        <taxon>Bacteria</taxon>
        <taxon>Bacillati</taxon>
        <taxon>Bacillota</taxon>
        <taxon>Bacilli</taxon>
        <taxon>Bacillales</taxon>
        <taxon>Bacillaceae</taxon>
        <taxon>Compostibacillus</taxon>
    </lineage>
</organism>
<proteinExistence type="predicted"/>
<dbReference type="InterPro" id="IPR002347">
    <property type="entry name" value="SDR_fam"/>
</dbReference>
<dbReference type="InterPro" id="IPR036291">
    <property type="entry name" value="NAD(P)-bd_dom_sf"/>
</dbReference>
<gene>
    <name evidence="1" type="ORF">GCM10010978_13230</name>
</gene>
<comment type="caution">
    <text evidence="1">The sequence shown here is derived from an EMBL/GenBank/DDBJ whole genome shotgun (WGS) entry which is preliminary data.</text>
</comment>
<name>A0A8J2ZSY0_9BACI</name>
<dbReference type="SUPFAM" id="SSF51735">
    <property type="entry name" value="NAD(P)-binding Rossmann-fold domains"/>
    <property type="match status" value="1"/>
</dbReference>
<reference evidence="1" key="2">
    <citation type="submission" date="2020-09" db="EMBL/GenBank/DDBJ databases">
        <authorList>
            <person name="Sun Q."/>
            <person name="Zhou Y."/>
        </authorList>
    </citation>
    <scope>NUCLEOTIDE SEQUENCE</scope>
    <source>
        <strain evidence="1">CGMCC 1.12360</strain>
    </source>
</reference>
<dbReference type="EMBL" id="BMEV01000019">
    <property type="protein sequence ID" value="GGH74402.1"/>
    <property type="molecule type" value="Genomic_DNA"/>
</dbReference>
<evidence type="ECO:0000313" key="1">
    <source>
        <dbReference type="EMBL" id="GGH74402.1"/>
    </source>
</evidence>
<evidence type="ECO:0000313" key="2">
    <source>
        <dbReference type="Proteomes" id="UP000602050"/>
    </source>
</evidence>
<dbReference type="NCBIfam" id="NF006168">
    <property type="entry name" value="PRK08309.1"/>
    <property type="match status" value="1"/>
</dbReference>
<dbReference type="AlphaFoldDB" id="A0A8J2ZSY0"/>
<accession>A0A8J2ZSY0</accession>
<dbReference type="Gene3D" id="3.40.50.720">
    <property type="entry name" value="NAD(P)-binding Rossmann-like Domain"/>
    <property type="match status" value="1"/>
</dbReference>
<keyword evidence="2" id="KW-1185">Reference proteome</keyword>
<dbReference type="RefSeq" id="WP_188391602.1">
    <property type="nucleotide sequence ID" value="NZ_BMEV01000019.1"/>
</dbReference>
<sequence length="182" mass="20476">MKHALVVGGTGMLADVSIWLVNQGYQVSIIARNPARMNSLLERTNNKHNITPLLVDYKKDDALQAKVRAAIEKHGPIDLAIAWIHSNAPNALNVIVNEITEHQNDWDLFHVLGSSSNLEKIKKGFPAPEGCNYYQVQLGFVLEGEFSRWLSHKEISVGVIDAIRHRKKILTVGQLEPWEKRP</sequence>
<reference evidence="1" key="1">
    <citation type="journal article" date="2014" name="Int. J. Syst. Evol. Microbiol.">
        <title>Complete genome sequence of Corynebacterium casei LMG S-19264T (=DSM 44701T), isolated from a smear-ripened cheese.</title>
        <authorList>
            <consortium name="US DOE Joint Genome Institute (JGI-PGF)"/>
            <person name="Walter F."/>
            <person name="Albersmeier A."/>
            <person name="Kalinowski J."/>
            <person name="Ruckert C."/>
        </authorList>
    </citation>
    <scope>NUCLEOTIDE SEQUENCE</scope>
    <source>
        <strain evidence="1">CGMCC 1.12360</strain>
    </source>
</reference>
<protein>
    <submittedName>
        <fullName evidence="1">Short-chain dehydrogenase</fullName>
    </submittedName>
</protein>
<dbReference type="Pfam" id="PF00106">
    <property type="entry name" value="adh_short"/>
    <property type="match status" value="1"/>
</dbReference>
<dbReference type="Proteomes" id="UP000602050">
    <property type="component" value="Unassembled WGS sequence"/>
</dbReference>